<evidence type="ECO:0000313" key="2">
    <source>
        <dbReference type="EMBL" id="SEP44716.1"/>
    </source>
</evidence>
<dbReference type="InterPro" id="IPR012349">
    <property type="entry name" value="Split_barrel_FMN-bd"/>
</dbReference>
<dbReference type="AlphaFoldDB" id="A0A1H8XY13"/>
<evidence type="ECO:0000256" key="1">
    <source>
        <dbReference type="ARBA" id="ARBA00023002"/>
    </source>
</evidence>
<dbReference type="PANTHER" id="PTHR35176">
    <property type="entry name" value="HEME OXYGENASE HI_0854-RELATED"/>
    <property type="match status" value="1"/>
</dbReference>
<dbReference type="InterPro" id="IPR052019">
    <property type="entry name" value="F420H2_bilvrd_red/Heme_oxyg"/>
</dbReference>
<reference evidence="2 3" key="1">
    <citation type="submission" date="2016-10" db="EMBL/GenBank/DDBJ databases">
        <authorList>
            <person name="de Groot N.N."/>
        </authorList>
    </citation>
    <scope>NUCLEOTIDE SEQUENCE [LARGE SCALE GENOMIC DNA]</scope>
    <source>
        <strain evidence="2 3">DSM 44993</strain>
    </source>
</reference>
<protein>
    <submittedName>
        <fullName evidence="2">Pyridoxamine 5'-phosphate oxidase</fullName>
    </submittedName>
</protein>
<dbReference type="Proteomes" id="UP000198582">
    <property type="component" value="Unassembled WGS sequence"/>
</dbReference>
<dbReference type="STRING" id="394193.SAMN04489732_109286"/>
<dbReference type="GO" id="GO:0070967">
    <property type="term" value="F:coenzyme F420 binding"/>
    <property type="evidence" value="ECO:0007669"/>
    <property type="project" value="TreeGrafter"/>
</dbReference>
<evidence type="ECO:0000313" key="3">
    <source>
        <dbReference type="Proteomes" id="UP000198582"/>
    </source>
</evidence>
<dbReference type="GO" id="GO:0005829">
    <property type="term" value="C:cytosol"/>
    <property type="evidence" value="ECO:0007669"/>
    <property type="project" value="TreeGrafter"/>
</dbReference>
<gene>
    <name evidence="2" type="ORF">SAMN04489732_109286</name>
</gene>
<sequence length="139" mass="15612">MALTAAERISMLEEPVIANLSVDSGSARGPVCTPMWYRYDPEEKHVQFITENSARKVELLRKSGRATLLVQRADPTYRYATVEGPVSFSPASSELLLRIALRYLPRDRAEAYVRDSPVDTYSTVTLTPERWTGADLGEF</sequence>
<organism evidence="2 3">
    <name type="scientific">Amycolatopsis saalfeldensis</name>
    <dbReference type="NCBI Taxonomy" id="394193"/>
    <lineage>
        <taxon>Bacteria</taxon>
        <taxon>Bacillati</taxon>
        <taxon>Actinomycetota</taxon>
        <taxon>Actinomycetes</taxon>
        <taxon>Pseudonocardiales</taxon>
        <taxon>Pseudonocardiaceae</taxon>
        <taxon>Amycolatopsis</taxon>
    </lineage>
</organism>
<name>A0A1H8XY13_9PSEU</name>
<accession>A0A1H8XY13</accession>
<proteinExistence type="predicted"/>
<dbReference type="Gene3D" id="2.30.110.10">
    <property type="entry name" value="Electron Transport, Fmn-binding Protein, Chain A"/>
    <property type="match status" value="1"/>
</dbReference>
<dbReference type="GO" id="GO:0016627">
    <property type="term" value="F:oxidoreductase activity, acting on the CH-CH group of donors"/>
    <property type="evidence" value="ECO:0007669"/>
    <property type="project" value="TreeGrafter"/>
</dbReference>
<keyword evidence="1" id="KW-0560">Oxidoreductase</keyword>
<dbReference type="OrthoDB" id="5242787at2"/>
<dbReference type="RefSeq" id="WP_091619095.1">
    <property type="nucleotide sequence ID" value="NZ_FOEF01000009.1"/>
</dbReference>
<keyword evidence="3" id="KW-1185">Reference proteome</keyword>
<dbReference type="EMBL" id="FOEF01000009">
    <property type="protein sequence ID" value="SEP44716.1"/>
    <property type="molecule type" value="Genomic_DNA"/>
</dbReference>
<dbReference type="SUPFAM" id="SSF50475">
    <property type="entry name" value="FMN-binding split barrel"/>
    <property type="match status" value="1"/>
</dbReference>
<dbReference type="PANTHER" id="PTHR35176:SF6">
    <property type="entry name" value="HEME OXYGENASE HI_0854-RELATED"/>
    <property type="match status" value="1"/>
</dbReference>